<proteinExistence type="predicted"/>
<keyword evidence="2" id="KW-1185">Reference proteome</keyword>
<gene>
    <name evidence="1" type="ORF">CEW83_03165</name>
</gene>
<dbReference type="Proteomes" id="UP000244930">
    <property type="component" value="Chromosome"/>
</dbReference>
<organism evidence="1 2">
    <name type="scientific">Parazoarcus communis</name>
    <dbReference type="NCBI Taxonomy" id="41977"/>
    <lineage>
        <taxon>Bacteria</taxon>
        <taxon>Pseudomonadati</taxon>
        <taxon>Pseudomonadota</taxon>
        <taxon>Betaproteobacteria</taxon>
        <taxon>Rhodocyclales</taxon>
        <taxon>Zoogloeaceae</taxon>
        <taxon>Parazoarcus</taxon>
    </lineage>
</organism>
<evidence type="ECO:0000313" key="2">
    <source>
        <dbReference type="Proteomes" id="UP000244930"/>
    </source>
</evidence>
<reference evidence="1 2" key="1">
    <citation type="submission" date="2017-06" db="EMBL/GenBank/DDBJ databases">
        <title>Azoarcus.</title>
        <authorList>
            <person name="Woo J.-H."/>
            <person name="Kim H.-S."/>
        </authorList>
    </citation>
    <scope>NUCLEOTIDE SEQUENCE [LARGE SCALE GENOMIC DNA]</scope>
    <source>
        <strain evidence="1 2">TSPY31</strain>
    </source>
</reference>
<protein>
    <submittedName>
        <fullName evidence="1">Uncharacterized protein</fullName>
    </submittedName>
</protein>
<dbReference type="EMBL" id="CP022187">
    <property type="protein sequence ID" value="AWI74344.1"/>
    <property type="molecule type" value="Genomic_DNA"/>
</dbReference>
<accession>A0A2U8GLJ0</accession>
<dbReference type="AlphaFoldDB" id="A0A2U8GLJ0"/>
<evidence type="ECO:0000313" key="1">
    <source>
        <dbReference type="EMBL" id="AWI74344.1"/>
    </source>
</evidence>
<sequence>MIKHESGSNVLSLLEAAHEMSAGSLAEHDAEVLLAAAIQHGDLHANIKRWATEQWEGRQLPGNINRLETYIQRDDFDAWRKKLDQA</sequence>
<dbReference type="RefSeq" id="WP_108948052.1">
    <property type="nucleotide sequence ID" value="NZ_CP022187.1"/>
</dbReference>
<name>A0A2U8GLJ0_9RHOO</name>
<dbReference type="KEGG" id="acom:CEW83_03165"/>